<organism evidence="1 2">
    <name type="scientific">Marivirga sericea</name>
    <dbReference type="NCBI Taxonomy" id="1028"/>
    <lineage>
        <taxon>Bacteria</taxon>
        <taxon>Pseudomonadati</taxon>
        <taxon>Bacteroidota</taxon>
        <taxon>Cytophagia</taxon>
        <taxon>Cytophagales</taxon>
        <taxon>Marivirgaceae</taxon>
        <taxon>Marivirga</taxon>
    </lineage>
</organism>
<reference evidence="2" key="1">
    <citation type="submission" date="2017-04" db="EMBL/GenBank/DDBJ databases">
        <authorList>
            <person name="Varghese N."/>
            <person name="Submissions S."/>
        </authorList>
    </citation>
    <scope>NUCLEOTIDE SEQUENCE [LARGE SCALE GENOMIC DNA]</scope>
    <source>
        <strain evidence="2">DSM 4125</strain>
    </source>
</reference>
<keyword evidence="2" id="KW-1185">Reference proteome</keyword>
<name>A0A1X7I4Z6_9BACT</name>
<dbReference type="Proteomes" id="UP000193804">
    <property type="component" value="Unassembled WGS sequence"/>
</dbReference>
<gene>
    <name evidence="1" type="ORF">SAMN05661096_00226</name>
</gene>
<dbReference type="STRING" id="1028.SAMN05661096_00226"/>
<dbReference type="AlphaFoldDB" id="A0A1X7I4Z6"/>
<dbReference type="OrthoDB" id="1429999at2"/>
<evidence type="ECO:0000313" key="2">
    <source>
        <dbReference type="Proteomes" id="UP000193804"/>
    </source>
</evidence>
<sequence>MISELKNLSESEIDLLKKTPAMVAILIAGADEEISKGELKEAVNLTKIKQSKARKELLSYYQEIAPDFEKSLNELLETYPQDAEIRSKQVIEELERLNDVLKKVDKDWATQFVSSMKDIAKKVAEAAGGVFGYMSIGYEESKLIDLKMIKVPA</sequence>
<proteinExistence type="predicted"/>
<dbReference type="EMBL" id="FXAW01000001">
    <property type="protein sequence ID" value="SMG09527.1"/>
    <property type="molecule type" value="Genomic_DNA"/>
</dbReference>
<dbReference type="RefSeq" id="WP_085515246.1">
    <property type="nucleotide sequence ID" value="NZ_FXAW01000001.1"/>
</dbReference>
<evidence type="ECO:0000313" key="1">
    <source>
        <dbReference type="EMBL" id="SMG09527.1"/>
    </source>
</evidence>
<protein>
    <submittedName>
        <fullName evidence="1">Uncharacterized protein</fullName>
    </submittedName>
</protein>
<accession>A0A1X7I4Z6</accession>